<protein>
    <submittedName>
        <fullName evidence="1">Uncharacterized protein</fullName>
    </submittedName>
</protein>
<keyword evidence="1" id="KW-0614">Plasmid</keyword>
<gene>
    <name evidence="1" type="ORF">MUN86_27745</name>
</gene>
<evidence type="ECO:0000313" key="2">
    <source>
        <dbReference type="Proteomes" id="UP000830401"/>
    </source>
</evidence>
<dbReference type="Proteomes" id="UP000830401">
    <property type="component" value="Plasmid unnamed4"/>
</dbReference>
<evidence type="ECO:0000313" key="1">
    <source>
        <dbReference type="EMBL" id="UOQ69250.1"/>
    </source>
</evidence>
<dbReference type="RefSeq" id="WP_245127005.1">
    <property type="nucleotide sequence ID" value="NZ_CP095065.1"/>
</dbReference>
<proteinExistence type="predicted"/>
<organism evidence="1 2">
    <name type="scientific">Hymenobacter volaticus</name>
    <dbReference type="NCBI Taxonomy" id="2932254"/>
    <lineage>
        <taxon>Bacteria</taxon>
        <taxon>Pseudomonadati</taxon>
        <taxon>Bacteroidota</taxon>
        <taxon>Cytophagia</taxon>
        <taxon>Cytophagales</taxon>
        <taxon>Hymenobacteraceae</taxon>
        <taxon>Hymenobacter</taxon>
    </lineage>
</organism>
<accession>A0ABY4GE94</accession>
<reference evidence="1" key="1">
    <citation type="submission" date="2022-04" db="EMBL/GenBank/DDBJ databases">
        <title>Hymenobacter sp. isolated from the air.</title>
        <authorList>
            <person name="Won M."/>
            <person name="Lee C.-M."/>
            <person name="Woen H.-Y."/>
            <person name="Kwon S.-W."/>
        </authorList>
    </citation>
    <scope>NUCLEOTIDE SEQUENCE</scope>
    <source>
        <strain evidence="1">5420S-77</strain>
        <plasmid evidence="1">unnamed4</plasmid>
    </source>
</reference>
<dbReference type="EMBL" id="CP095065">
    <property type="protein sequence ID" value="UOQ69250.1"/>
    <property type="molecule type" value="Genomic_DNA"/>
</dbReference>
<sequence>MTHALLLGSYNGRYTFILPLVTIEEMRSGNRTAKAIAQPLYFQETNTYYPTTYNVYVNAQKQTHYLTLGGFVRR</sequence>
<keyword evidence="2" id="KW-1185">Reference proteome</keyword>
<geneLocation type="plasmid" evidence="1 2">
    <name>unnamed4</name>
</geneLocation>
<name>A0ABY4GE94_9BACT</name>